<sequence length="84" mass="9499">MSSANTQAAADASVDEIHSRAYPAMPSSQDSGKTPSRLADPCQAARKASYKCLDRNNYDKSLCQDYFDVYKECQKRWLESRKKN</sequence>
<dbReference type="OrthoDB" id="9971592at2759"/>
<reference evidence="6" key="1">
    <citation type="submission" date="2021-03" db="EMBL/GenBank/DDBJ databases">
        <title>Draft genome sequence of rust myrtle Austropuccinia psidii MF-1, a brazilian biotype.</title>
        <authorList>
            <person name="Quecine M.C."/>
            <person name="Pachon D.M.R."/>
            <person name="Bonatelli M.L."/>
            <person name="Correr F.H."/>
            <person name="Franceschini L.M."/>
            <person name="Leite T.F."/>
            <person name="Margarido G.R.A."/>
            <person name="Almeida C.A."/>
            <person name="Ferrarezi J.A."/>
            <person name="Labate C.A."/>
        </authorList>
    </citation>
    <scope>NUCLEOTIDE SEQUENCE</scope>
    <source>
        <strain evidence="6">MF-1</strain>
    </source>
</reference>
<keyword evidence="3" id="KW-0496">Mitochondrion</keyword>
<dbReference type="GO" id="GO:0005758">
    <property type="term" value="C:mitochondrial intermembrane space"/>
    <property type="evidence" value="ECO:0007669"/>
    <property type="project" value="UniProtKB-SubCell"/>
</dbReference>
<dbReference type="PROSITE" id="PS51808">
    <property type="entry name" value="CHCH"/>
    <property type="match status" value="1"/>
</dbReference>
<dbReference type="EMBL" id="AVOT02000339">
    <property type="protein sequence ID" value="MBW0462383.1"/>
    <property type="molecule type" value="Genomic_DNA"/>
</dbReference>
<comment type="subcellular location">
    <subcellularLocation>
        <location evidence="2">Mitochondrion intermembrane space</location>
    </subcellularLocation>
</comment>
<feature type="region of interest" description="Disordered" evidence="5">
    <location>
        <begin position="1"/>
        <end position="40"/>
    </location>
</feature>
<dbReference type="Gene3D" id="1.10.287.1130">
    <property type="entry name" value="CytochromE C oxidase copper chaperone"/>
    <property type="match status" value="1"/>
</dbReference>
<dbReference type="Pfam" id="PF02297">
    <property type="entry name" value="COX6B"/>
    <property type="match status" value="1"/>
</dbReference>
<dbReference type="SUPFAM" id="SSF47072">
    <property type="entry name" value="Cysteine alpha-hairpin motif"/>
    <property type="match status" value="1"/>
</dbReference>
<evidence type="ECO:0000256" key="5">
    <source>
        <dbReference type="SAM" id="MobiDB-lite"/>
    </source>
</evidence>
<evidence type="ECO:0000256" key="2">
    <source>
        <dbReference type="ARBA" id="ARBA00004569"/>
    </source>
</evidence>
<protein>
    <recommendedName>
        <fullName evidence="8">CHCH domain-containing protein</fullName>
    </recommendedName>
</protein>
<accession>A0A9Q3GCB0</accession>
<comment type="function">
    <text evidence="1">Required for the assembly of cytochrome c oxidase.</text>
</comment>
<comment type="caution">
    <text evidence="6">The sequence shown here is derived from an EMBL/GenBank/DDBJ whole genome shotgun (WGS) entry which is preliminary data.</text>
</comment>
<dbReference type="InterPro" id="IPR051040">
    <property type="entry name" value="COX23"/>
</dbReference>
<name>A0A9Q3GCB0_9BASI</name>
<gene>
    <name evidence="6" type="ORF">O181_002098</name>
</gene>
<keyword evidence="7" id="KW-1185">Reference proteome</keyword>
<dbReference type="PANTHER" id="PTHR46811:SF1">
    <property type="entry name" value="COILED-COIL-HELIX-COILED-COIL-HELIX DOMAIN-CONTAINING PROTEIN 7"/>
    <property type="match status" value="1"/>
</dbReference>
<dbReference type="AlphaFoldDB" id="A0A9Q3GCB0"/>
<dbReference type="Proteomes" id="UP000765509">
    <property type="component" value="Unassembled WGS sequence"/>
</dbReference>
<dbReference type="PANTHER" id="PTHR46811">
    <property type="entry name" value="COILED-COIL-HELIX-COILED-COIL-HELIX DOMAIN-CONTAINING PROTEIN 7"/>
    <property type="match status" value="1"/>
</dbReference>
<dbReference type="GO" id="GO:0033108">
    <property type="term" value="P:mitochondrial respiratory chain complex assembly"/>
    <property type="evidence" value="ECO:0007669"/>
    <property type="project" value="TreeGrafter"/>
</dbReference>
<evidence type="ECO:0000256" key="1">
    <source>
        <dbReference type="ARBA" id="ARBA00003875"/>
    </source>
</evidence>
<evidence type="ECO:0000313" key="6">
    <source>
        <dbReference type="EMBL" id="MBW0462383.1"/>
    </source>
</evidence>
<dbReference type="InterPro" id="IPR048280">
    <property type="entry name" value="COX6B-like"/>
</dbReference>
<keyword evidence="4" id="KW-1015">Disulfide bond</keyword>
<evidence type="ECO:0008006" key="8">
    <source>
        <dbReference type="Google" id="ProtNLM"/>
    </source>
</evidence>
<evidence type="ECO:0000256" key="3">
    <source>
        <dbReference type="ARBA" id="ARBA00023128"/>
    </source>
</evidence>
<evidence type="ECO:0000256" key="4">
    <source>
        <dbReference type="ARBA" id="ARBA00023157"/>
    </source>
</evidence>
<evidence type="ECO:0000313" key="7">
    <source>
        <dbReference type="Proteomes" id="UP000765509"/>
    </source>
</evidence>
<dbReference type="InterPro" id="IPR009069">
    <property type="entry name" value="Cys_alpha_HP_mot_SF"/>
</dbReference>
<organism evidence="6 7">
    <name type="scientific">Austropuccinia psidii MF-1</name>
    <dbReference type="NCBI Taxonomy" id="1389203"/>
    <lineage>
        <taxon>Eukaryota</taxon>
        <taxon>Fungi</taxon>
        <taxon>Dikarya</taxon>
        <taxon>Basidiomycota</taxon>
        <taxon>Pucciniomycotina</taxon>
        <taxon>Pucciniomycetes</taxon>
        <taxon>Pucciniales</taxon>
        <taxon>Sphaerophragmiaceae</taxon>
        <taxon>Austropuccinia</taxon>
    </lineage>
</organism>
<proteinExistence type="predicted"/>